<reference evidence="3" key="1">
    <citation type="submission" date="2019-06" db="EMBL/GenBank/DDBJ databases">
        <authorList>
            <person name="Broberg M."/>
        </authorList>
    </citation>
    <scope>NUCLEOTIDE SEQUENCE [LARGE SCALE GENOMIC DNA]</scope>
</reference>
<reference evidence="2 3" key="2">
    <citation type="submission" date="2021-10" db="EMBL/GenBank/DDBJ databases">
        <authorList>
            <person name="Piombo E."/>
        </authorList>
    </citation>
    <scope>NUCLEOTIDE SEQUENCE [LARGE SCALE GENOMIC DNA]</scope>
</reference>
<evidence type="ECO:0000256" key="1">
    <source>
        <dbReference type="SAM" id="MobiDB-lite"/>
    </source>
</evidence>
<gene>
    <name evidence="2" type="ORF">CBYS24578_00011960</name>
</gene>
<feature type="non-terminal residue" evidence="2">
    <location>
        <position position="1"/>
    </location>
</feature>
<organism evidence="2 3">
    <name type="scientific">Clonostachys byssicola</name>
    <dbReference type="NCBI Taxonomy" id="160290"/>
    <lineage>
        <taxon>Eukaryota</taxon>
        <taxon>Fungi</taxon>
        <taxon>Dikarya</taxon>
        <taxon>Ascomycota</taxon>
        <taxon>Pezizomycotina</taxon>
        <taxon>Sordariomycetes</taxon>
        <taxon>Hypocreomycetidae</taxon>
        <taxon>Hypocreales</taxon>
        <taxon>Bionectriaceae</taxon>
        <taxon>Clonostachys</taxon>
    </lineage>
</organism>
<sequence length="412" mass="48250">MGWSLCHLKTRFDYKFKKKRRQEEKGAIDRQVPPKSSPDLNKSRVCQWSKSKSPFFLLSPDVREQILREAFGDQTVHMDLTFRHPFKVLTSNKRDLKNKRQRHHHHMHANISINLEGPGSIFDVRDRRRPERWRWYSCVCHRHHPDHQLSHGRRGSALAPTMREPQLDKCFQATGFCAEHPGKWPDKCFIGVMGWLLTCRQAYWEGMQVLYRTNTIHIASSALIQDIHNFLTLNVLSMMTSVELVWRLEEFTVEEAFSRHIATVPCYVSSIEYPSVTFPALRYLRIAFKPSFGLRHNFHPQQRQKESETIYEYFLPKLDSLLTRIAPSTAEIIVSWQEWGIYSLFDLKLFEVQGKDKTLMIQPGIGGIACWRELPSPVLNSAPGSVDREHQSQQLMDMIGRDMNCMVWDLKK</sequence>
<evidence type="ECO:0000313" key="2">
    <source>
        <dbReference type="EMBL" id="CAH0004419.1"/>
    </source>
</evidence>
<dbReference type="Proteomes" id="UP000754883">
    <property type="component" value="Unassembled WGS sequence"/>
</dbReference>
<keyword evidence="3" id="KW-1185">Reference proteome</keyword>
<dbReference type="AlphaFoldDB" id="A0A9N9V1G6"/>
<protein>
    <submittedName>
        <fullName evidence="2">Uncharacterized protein</fullName>
    </submittedName>
</protein>
<dbReference type="PANTHER" id="PTHR38790:SF4">
    <property type="entry name" value="2EXR DOMAIN-CONTAINING PROTEIN"/>
    <property type="match status" value="1"/>
</dbReference>
<feature type="region of interest" description="Disordered" evidence="1">
    <location>
        <begin position="23"/>
        <end position="42"/>
    </location>
</feature>
<dbReference type="EMBL" id="CABFNO020001566">
    <property type="protein sequence ID" value="CAH0004419.1"/>
    <property type="molecule type" value="Genomic_DNA"/>
</dbReference>
<evidence type="ECO:0000313" key="3">
    <source>
        <dbReference type="Proteomes" id="UP000754883"/>
    </source>
</evidence>
<dbReference type="PANTHER" id="PTHR38790">
    <property type="entry name" value="2EXR DOMAIN-CONTAINING PROTEIN-RELATED"/>
    <property type="match status" value="1"/>
</dbReference>
<accession>A0A9N9V1G6</accession>
<name>A0A9N9V1G6_9HYPO</name>
<proteinExistence type="predicted"/>
<dbReference type="OrthoDB" id="5985073at2759"/>
<comment type="caution">
    <text evidence="2">The sequence shown here is derived from an EMBL/GenBank/DDBJ whole genome shotgun (WGS) entry which is preliminary data.</text>
</comment>